<keyword evidence="2" id="KW-0574">Periplasm</keyword>
<evidence type="ECO:0000256" key="1">
    <source>
        <dbReference type="ARBA" id="ARBA00022729"/>
    </source>
</evidence>
<organism evidence="4 5">
    <name type="scientific">Pseudovibrio brasiliensis</name>
    <dbReference type="NCBI Taxonomy" id="1898042"/>
    <lineage>
        <taxon>Bacteria</taxon>
        <taxon>Pseudomonadati</taxon>
        <taxon>Pseudomonadota</taxon>
        <taxon>Alphaproteobacteria</taxon>
        <taxon>Hyphomicrobiales</taxon>
        <taxon>Stappiaceae</taxon>
        <taxon>Pseudovibrio</taxon>
    </lineage>
</organism>
<evidence type="ECO:0000313" key="4">
    <source>
        <dbReference type="EMBL" id="QUS58578.1"/>
    </source>
</evidence>
<dbReference type="Proteomes" id="UP000680706">
    <property type="component" value="Plasmid pAb134-01"/>
</dbReference>
<sequence>MKSIKTALLGATLIVGAGASTASADELSMICSADNALCEKLAAKFEEKTGTDVSMIRLSSGEAYAKIRAEARNPQTDVWWGGTGDPHLQAANDQLSVAYKSPMLEELLPWAVAQAETSGYRTVGVYSGALGWGYNKEILAKKGIEGPKCWSDLLNPALKGEISIADPNSSGTAYTALATLVQLMGEEEAFEYLLALGKNVSQYTKSGSAPVKAAARGEAGLGIVFMHDAVKQAEAGFPIEVVAPCEGTGYEIGSMSLIDGSPNPDAAKVFYDWVLTPEAQNLMAETGSYQIPSNKGSTQPEAAPKLENVRLIDYDFAEYGSSDRRRNLLARWDMEVGAAAN</sequence>
<evidence type="ECO:0000256" key="3">
    <source>
        <dbReference type="SAM" id="SignalP"/>
    </source>
</evidence>
<gene>
    <name evidence="4" type="ORF">KGB56_22975</name>
</gene>
<dbReference type="Gene3D" id="3.40.190.10">
    <property type="entry name" value="Periplasmic binding protein-like II"/>
    <property type="match status" value="2"/>
</dbReference>
<feature type="signal peptide" evidence="3">
    <location>
        <begin position="1"/>
        <end position="24"/>
    </location>
</feature>
<name>A0ABX8AU36_9HYPH</name>
<dbReference type="PANTHER" id="PTHR30006:SF2">
    <property type="entry name" value="ABC TRANSPORTER SUBSTRATE-BINDING PROTEIN"/>
    <property type="match status" value="1"/>
</dbReference>
<evidence type="ECO:0000313" key="5">
    <source>
        <dbReference type="Proteomes" id="UP000680706"/>
    </source>
</evidence>
<dbReference type="RefSeq" id="WP_075699118.1">
    <property type="nucleotide sequence ID" value="NZ_CP074127.1"/>
</dbReference>
<evidence type="ECO:0000256" key="2">
    <source>
        <dbReference type="ARBA" id="ARBA00022764"/>
    </source>
</evidence>
<protein>
    <submittedName>
        <fullName evidence="4">ABC transporter substrate-binding protein</fullName>
    </submittedName>
</protein>
<keyword evidence="1 3" id="KW-0732">Signal</keyword>
<reference evidence="4 5" key="1">
    <citation type="journal article" date="2021" name="Angew. Chem. Int. Ed. Engl.">
        <title>A novel family of nonribosomal peptides modulate collective behavior in Pseudovibrio bacteria isolated from marine sponges.</title>
        <authorList>
            <person name="Ioca L.P."/>
            <person name="Dai Y."/>
            <person name="Kunakom S."/>
            <person name="Diaz-Espinosa J."/>
            <person name="Krunic A."/>
            <person name="Crnkovic C.M."/>
            <person name="Orjala J."/>
            <person name="Sanchez L.M."/>
            <person name="Ferreira A.G."/>
            <person name="Berlinck R.G.S."/>
            <person name="Eustaquio A.S."/>
        </authorList>
    </citation>
    <scope>NUCLEOTIDE SEQUENCE [LARGE SCALE GENOMIC DNA]</scope>
    <source>
        <strain evidence="4 5">Ab134</strain>
        <plasmid evidence="4 5">pAb134-01</plasmid>
    </source>
</reference>
<dbReference type="PANTHER" id="PTHR30006">
    <property type="entry name" value="THIAMINE-BINDING PERIPLASMIC PROTEIN-RELATED"/>
    <property type="match status" value="1"/>
</dbReference>
<proteinExistence type="predicted"/>
<dbReference type="PIRSF" id="PIRSF002825">
    <property type="entry name" value="CfbpA"/>
    <property type="match status" value="1"/>
</dbReference>
<dbReference type="EMBL" id="CP074127">
    <property type="protein sequence ID" value="QUS58578.1"/>
    <property type="molecule type" value="Genomic_DNA"/>
</dbReference>
<keyword evidence="4" id="KW-0614">Plasmid</keyword>
<keyword evidence="5" id="KW-1185">Reference proteome</keyword>
<keyword evidence="4" id="KW-0808">Transferase</keyword>
<dbReference type="InterPro" id="IPR026045">
    <property type="entry name" value="Ferric-bd"/>
</dbReference>
<geneLocation type="plasmid" evidence="4 5">
    <name>pAb134-01</name>
</geneLocation>
<accession>A0ABX8AU36</accession>
<feature type="chain" id="PRO_5047427704" evidence="3">
    <location>
        <begin position="25"/>
        <end position="341"/>
    </location>
</feature>
<dbReference type="SUPFAM" id="SSF53850">
    <property type="entry name" value="Periplasmic binding protein-like II"/>
    <property type="match status" value="1"/>
</dbReference>
<dbReference type="GO" id="GO:0016740">
    <property type="term" value="F:transferase activity"/>
    <property type="evidence" value="ECO:0007669"/>
    <property type="project" value="UniProtKB-KW"/>
</dbReference>
<dbReference type="CDD" id="cd13544">
    <property type="entry name" value="PBP2_Fbp_like_1"/>
    <property type="match status" value="1"/>
</dbReference>
<dbReference type="InterPro" id="IPR006059">
    <property type="entry name" value="SBP"/>
</dbReference>
<dbReference type="Pfam" id="PF13416">
    <property type="entry name" value="SBP_bac_8"/>
    <property type="match status" value="1"/>
</dbReference>